<evidence type="ECO:0000256" key="1">
    <source>
        <dbReference type="SAM" id="MobiDB-lite"/>
    </source>
</evidence>
<dbReference type="InParanoid" id="W4KAY2"/>
<accession>W4KAY2</accession>
<feature type="compositionally biased region" description="Polar residues" evidence="1">
    <location>
        <begin position="445"/>
        <end position="455"/>
    </location>
</feature>
<dbReference type="RefSeq" id="XP_009545248.1">
    <property type="nucleotide sequence ID" value="XM_009546953.1"/>
</dbReference>
<feature type="region of interest" description="Disordered" evidence="1">
    <location>
        <begin position="41"/>
        <end position="65"/>
    </location>
</feature>
<protein>
    <submittedName>
        <fullName evidence="2">Uncharacterized protein</fullName>
    </submittedName>
</protein>
<dbReference type="AlphaFoldDB" id="W4KAY2"/>
<evidence type="ECO:0000313" key="2">
    <source>
        <dbReference type="EMBL" id="ETW82948.1"/>
    </source>
</evidence>
<name>W4KAY2_HETIT</name>
<dbReference type="GeneID" id="20666215"/>
<gene>
    <name evidence="2" type="ORF">HETIRDRAFT_107105</name>
</gene>
<sequence>MMCARGAAIRVIKRWRLWVRAARALGVEDAACRRRWRNWRGVPGPSARDEARGPAEPVGGDVRPPISTRRALRRLGTLVSPQDNNANSICIARSGGPSPIRWHRGCHESQFGSARFGAGFAMGAEAGSQPRWPRRRRAATDSAQPTFRQRLGDLHLSPARDALRVPIVPSPFFLAVPVAPLSFSLARALPFLSTLHSVSAPGRSFLIDDSTISRPPGHVLLPSSREPWTDRRPRGARAPRTYGPAAPGACPRTTTTTNGVAGCCDGSAPRLRPPRAMMPFAARALLMYREALRRQSAAPTFEPALRFSIPVARSAKLRFVGWPSLGYGLAFYSGALVAVHSSIATFHRALITYVTAKDGTNSCNVPSYCMLDSRKSPSGVERSLGPAAVSRNTLIRSTSSPAYLDRPSREPKSIYGEPDFCPCLDYAVGPAALPTGTAQRKSRGPQVSSSDTPSDIGSCRAGGFAADPSFVVPACTYASTAGRAEGAALQPACTRPSCAAGSRPFEAARGERRFRHSARGALRAPWAEGRLDPAEALLVFTAPAVVGEGGAPPSTGHLQG</sequence>
<dbReference type="HOGENOM" id="CLU_486658_0_0_1"/>
<keyword evidence="3" id="KW-1185">Reference proteome</keyword>
<proteinExistence type="predicted"/>
<feature type="region of interest" description="Disordered" evidence="1">
    <location>
        <begin position="435"/>
        <end position="455"/>
    </location>
</feature>
<reference evidence="2 3" key="1">
    <citation type="journal article" date="2012" name="New Phytol.">
        <title>Insight into trade-off between wood decay and parasitism from the genome of a fungal forest pathogen.</title>
        <authorList>
            <person name="Olson A."/>
            <person name="Aerts A."/>
            <person name="Asiegbu F."/>
            <person name="Belbahri L."/>
            <person name="Bouzid O."/>
            <person name="Broberg A."/>
            <person name="Canback B."/>
            <person name="Coutinho P.M."/>
            <person name="Cullen D."/>
            <person name="Dalman K."/>
            <person name="Deflorio G."/>
            <person name="van Diepen L.T."/>
            <person name="Dunand C."/>
            <person name="Duplessis S."/>
            <person name="Durling M."/>
            <person name="Gonthier P."/>
            <person name="Grimwood J."/>
            <person name="Fossdal C.G."/>
            <person name="Hansson D."/>
            <person name="Henrissat B."/>
            <person name="Hietala A."/>
            <person name="Himmelstrand K."/>
            <person name="Hoffmeister D."/>
            <person name="Hogberg N."/>
            <person name="James T.Y."/>
            <person name="Karlsson M."/>
            <person name="Kohler A."/>
            <person name="Kues U."/>
            <person name="Lee Y.H."/>
            <person name="Lin Y.C."/>
            <person name="Lind M."/>
            <person name="Lindquist E."/>
            <person name="Lombard V."/>
            <person name="Lucas S."/>
            <person name="Lunden K."/>
            <person name="Morin E."/>
            <person name="Murat C."/>
            <person name="Park J."/>
            <person name="Raffaello T."/>
            <person name="Rouze P."/>
            <person name="Salamov A."/>
            <person name="Schmutz J."/>
            <person name="Solheim H."/>
            <person name="Stahlberg J."/>
            <person name="Velez H."/>
            <person name="de Vries R.P."/>
            <person name="Wiebenga A."/>
            <person name="Woodward S."/>
            <person name="Yakovlev I."/>
            <person name="Garbelotto M."/>
            <person name="Martin F."/>
            <person name="Grigoriev I.V."/>
            <person name="Stenlid J."/>
        </authorList>
    </citation>
    <scope>NUCLEOTIDE SEQUENCE [LARGE SCALE GENOMIC DNA]</scope>
    <source>
        <strain evidence="2 3">TC 32-1</strain>
    </source>
</reference>
<organism evidence="2 3">
    <name type="scientific">Heterobasidion irregulare (strain TC 32-1)</name>
    <dbReference type="NCBI Taxonomy" id="747525"/>
    <lineage>
        <taxon>Eukaryota</taxon>
        <taxon>Fungi</taxon>
        <taxon>Dikarya</taxon>
        <taxon>Basidiomycota</taxon>
        <taxon>Agaricomycotina</taxon>
        <taxon>Agaricomycetes</taxon>
        <taxon>Russulales</taxon>
        <taxon>Bondarzewiaceae</taxon>
        <taxon>Heterobasidion</taxon>
        <taxon>Heterobasidion annosum species complex</taxon>
    </lineage>
</organism>
<dbReference type="EMBL" id="KI925457">
    <property type="protein sequence ID" value="ETW82948.1"/>
    <property type="molecule type" value="Genomic_DNA"/>
</dbReference>
<feature type="region of interest" description="Disordered" evidence="1">
    <location>
        <begin position="125"/>
        <end position="145"/>
    </location>
</feature>
<evidence type="ECO:0000313" key="3">
    <source>
        <dbReference type="Proteomes" id="UP000030671"/>
    </source>
</evidence>
<dbReference type="KEGG" id="hir:HETIRDRAFT_107105"/>
<dbReference type="Proteomes" id="UP000030671">
    <property type="component" value="Unassembled WGS sequence"/>
</dbReference>
<feature type="region of interest" description="Disordered" evidence="1">
    <location>
        <begin position="217"/>
        <end position="253"/>
    </location>
</feature>